<evidence type="ECO:0000256" key="1">
    <source>
        <dbReference type="SAM" id="Phobius"/>
    </source>
</evidence>
<dbReference type="EMBL" id="JAPYYP010000027">
    <property type="protein sequence ID" value="MDA5110209.1"/>
    <property type="molecule type" value="Genomic_DNA"/>
</dbReference>
<proteinExistence type="predicted"/>
<keyword evidence="4" id="KW-1185">Reference proteome</keyword>
<evidence type="ECO:0000313" key="3">
    <source>
        <dbReference type="EMBL" id="MDA5110209.1"/>
    </source>
</evidence>
<evidence type="ECO:0000259" key="2">
    <source>
        <dbReference type="Pfam" id="PF26347"/>
    </source>
</evidence>
<organism evidence="3 4">
    <name type="scientific">Brevibacillus thermoruber</name>
    <dbReference type="NCBI Taxonomy" id="33942"/>
    <lineage>
        <taxon>Bacteria</taxon>
        <taxon>Bacillati</taxon>
        <taxon>Bacillota</taxon>
        <taxon>Bacilli</taxon>
        <taxon>Bacillales</taxon>
        <taxon>Paenibacillaceae</taxon>
        <taxon>Brevibacillus</taxon>
    </lineage>
</organism>
<feature type="domain" description="Sporulation membrane protein YtrI C-terminal" evidence="2">
    <location>
        <begin position="82"/>
        <end position="154"/>
    </location>
</feature>
<feature type="transmembrane region" description="Helical" evidence="1">
    <location>
        <begin position="6"/>
        <end position="28"/>
    </location>
</feature>
<keyword evidence="1" id="KW-0812">Transmembrane</keyword>
<keyword evidence="1" id="KW-0472">Membrane</keyword>
<sequence length="161" mass="18441">MSVSLWKRYVALLVVGAVLGGTGVLLVYGREMEQMLVLNQSLKLLTEKLREENEVLRQSQRVSRKQQDVVIEEIRVVVLDPKPHPTIEVQVVRHLEKDLASLKGKKVEQVAGVHEVLHEMLRRREYVVDDEGTMAEVRVKTVAISRDLFLFVTVEMKREGT</sequence>
<protein>
    <recommendedName>
        <fullName evidence="2">Sporulation membrane protein YtrI C-terminal domain-containing protein</fullName>
    </recommendedName>
</protein>
<comment type="caution">
    <text evidence="3">The sequence shown here is derived from an EMBL/GenBank/DDBJ whole genome shotgun (WGS) entry which is preliminary data.</text>
</comment>
<dbReference type="Proteomes" id="UP001151071">
    <property type="component" value="Unassembled WGS sequence"/>
</dbReference>
<keyword evidence="1" id="KW-1133">Transmembrane helix</keyword>
<dbReference type="InterPro" id="IPR058620">
    <property type="entry name" value="YtrI_C"/>
</dbReference>
<gene>
    <name evidence="3" type="ORF">O3V59_17715</name>
</gene>
<dbReference type="AlphaFoldDB" id="A0A9X3Z4Z8"/>
<dbReference type="Pfam" id="PF26347">
    <property type="entry name" value="YtrI_sporulation"/>
    <property type="match status" value="1"/>
</dbReference>
<accession>A0A9X3Z4Z8</accession>
<evidence type="ECO:0000313" key="4">
    <source>
        <dbReference type="Proteomes" id="UP001151071"/>
    </source>
</evidence>
<dbReference type="RefSeq" id="WP_271140645.1">
    <property type="nucleotide sequence ID" value="NZ_JAPYYP010000027.1"/>
</dbReference>
<name>A0A9X3Z4Z8_9BACL</name>
<reference evidence="3" key="1">
    <citation type="submission" date="2022-12" db="EMBL/GenBank/DDBJ databases">
        <title>Draft genome sequence of the thermophilic strain Brevibacillus thermoruber HT42, isolated from Los Humeros, Puebla, Mexico, with biotechnological potential.</title>
        <authorList>
            <person name="Lara Sanchez J."/>
            <person name="Solis Palacios R."/>
            <person name="Bustos Baena A.S."/>
            <person name="Ruz Baez A.E."/>
            <person name="Espinosa Luna G."/>
            <person name="Oliart Ros R.M."/>
        </authorList>
    </citation>
    <scope>NUCLEOTIDE SEQUENCE</scope>
    <source>
        <strain evidence="3">HT42</strain>
    </source>
</reference>